<evidence type="ECO:0000256" key="8">
    <source>
        <dbReference type="ARBA" id="ARBA00022490"/>
    </source>
</evidence>
<evidence type="ECO:0000256" key="12">
    <source>
        <dbReference type="HAMAP-Rule" id="MF_00004"/>
    </source>
</evidence>
<dbReference type="Gene3D" id="3.40.50.2020">
    <property type="match status" value="1"/>
</dbReference>
<evidence type="ECO:0000256" key="2">
    <source>
        <dbReference type="ARBA" id="ARBA00003968"/>
    </source>
</evidence>
<dbReference type="RefSeq" id="WP_176229747.1">
    <property type="nucleotide sequence ID" value="NZ_BLSB01000048.1"/>
</dbReference>
<dbReference type="PANTHER" id="PTHR32315:SF3">
    <property type="entry name" value="ADENINE PHOSPHORIBOSYLTRANSFERASE"/>
    <property type="match status" value="1"/>
</dbReference>
<dbReference type="CDD" id="cd06223">
    <property type="entry name" value="PRTases_typeI"/>
    <property type="match status" value="1"/>
</dbReference>
<dbReference type="EMBL" id="BLSB01000048">
    <property type="protein sequence ID" value="GFP35078.1"/>
    <property type="molecule type" value="Genomic_DNA"/>
</dbReference>
<evidence type="ECO:0000256" key="5">
    <source>
        <dbReference type="ARBA" id="ARBA00008391"/>
    </source>
</evidence>
<dbReference type="InterPro" id="IPR005764">
    <property type="entry name" value="Ade_phspho_trans"/>
</dbReference>
<dbReference type="InterPro" id="IPR000836">
    <property type="entry name" value="PRTase_dom"/>
</dbReference>
<keyword evidence="11 12" id="KW-0660">Purine salvage</keyword>
<dbReference type="GO" id="GO:0006166">
    <property type="term" value="P:purine ribonucleoside salvage"/>
    <property type="evidence" value="ECO:0007669"/>
    <property type="project" value="UniProtKB-UniRule"/>
</dbReference>
<dbReference type="NCBIfam" id="NF002636">
    <property type="entry name" value="PRK02304.1-5"/>
    <property type="match status" value="1"/>
</dbReference>
<dbReference type="SUPFAM" id="SSF53271">
    <property type="entry name" value="PRTase-like"/>
    <property type="match status" value="1"/>
</dbReference>
<dbReference type="InterPro" id="IPR050054">
    <property type="entry name" value="UPRTase/APRTase"/>
</dbReference>
<sequence length="176" mass="19337">MDLRSKIRSIPDFPKKGIVFRDITPLLLDKDAFRYAVDQIVEHYKDRQVTSIFGAEARGFIFGAAVAYVLGVGFIPARKPGKLPYTTSRMDYALEYGMDALEVHNDAIKPGDRTLIVDDLVATGGTAKAKADLVEKGGGIVAGFAFVVELAFLNPRKKLEGYEVLSLISYDSEDSE</sequence>
<dbReference type="AlphaFoldDB" id="A0A6V8PRQ9"/>
<dbReference type="InterPro" id="IPR029057">
    <property type="entry name" value="PRTase-like"/>
</dbReference>
<comment type="caution">
    <text evidence="14">The sequence shown here is derived from an EMBL/GenBank/DDBJ whole genome shotgun (WGS) entry which is preliminary data.</text>
</comment>
<accession>A0A6V8PRQ9</accession>
<evidence type="ECO:0000256" key="1">
    <source>
        <dbReference type="ARBA" id="ARBA00000868"/>
    </source>
</evidence>
<organism evidence="14 15">
    <name type="scientific">Candidatus Hakubella thermalkaliphila</name>
    <dbReference type="NCBI Taxonomy" id="2754717"/>
    <lineage>
        <taxon>Bacteria</taxon>
        <taxon>Bacillati</taxon>
        <taxon>Actinomycetota</taxon>
        <taxon>Actinomycetota incertae sedis</taxon>
        <taxon>Candidatus Hakubellales</taxon>
        <taxon>Candidatus Hakubellaceae</taxon>
        <taxon>Candidatus Hakubella</taxon>
    </lineage>
</organism>
<evidence type="ECO:0000256" key="3">
    <source>
        <dbReference type="ARBA" id="ARBA00004496"/>
    </source>
</evidence>
<dbReference type="NCBIfam" id="NF002634">
    <property type="entry name" value="PRK02304.1-3"/>
    <property type="match status" value="1"/>
</dbReference>
<keyword evidence="10 12" id="KW-0808">Transferase</keyword>
<dbReference type="Proteomes" id="UP000576480">
    <property type="component" value="Unassembled WGS sequence"/>
</dbReference>
<evidence type="ECO:0000256" key="9">
    <source>
        <dbReference type="ARBA" id="ARBA00022676"/>
    </source>
</evidence>
<dbReference type="UniPathway" id="UPA00588">
    <property type="reaction ID" value="UER00646"/>
</dbReference>
<dbReference type="PANTHER" id="PTHR32315">
    <property type="entry name" value="ADENINE PHOSPHORIBOSYLTRANSFERASE"/>
    <property type="match status" value="1"/>
</dbReference>
<dbReference type="GO" id="GO:0006168">
    <property type="term" value="P:adenine salvage"/>
    <property type="evidence" value="ECO:0007669"/>
    <property type="project" value="InterPro"/>
</dbReference>
<comment type="subcellular location">
    <subcellularLocation>
        <location evidence="3 12">Cytoplasm</location>
    </subcellularLocation>
</comment>
<dbReference type="GO" id="GO:0003999">
    <property type="term" value="F:adenine phosphoribosyltransferase activity"/>
    <property type="evidence" value="ECO:0007669"/>
    <property type="project" value="UniProtKB-UniRule"/>
</dbReference>
<evidence type="ECO:0000256" key="4">
    <source>
        <dbReference type="ARBA" id="ARBA00004659"/>
    </source>
</evidence>
<dbReference type="GO" id="GO:0044209">
    <property type="term" value="P:AMP salvage"/>
    <property type="evidence" value="ECO:0007669"/>
    <property type="project" value="UniProtKB-UniRule"/>
</dbReference>
<dbReference type="EC" id="2.4.2.7" evidence="7 12"/>
<reference evidence="14 15" key="1">
    <citation type="journal article" date="2020" name="Front. Microbiol.">
        <title>Single-cell genomics of novel Actinobacteria with the Wood-Ljungdahl pathway discovered in a serpentinizing system.</title>
        <authorList>
            <person name="Merino N."/>
            <person name="Kawai M."/>
            <person name="Boyd E.S."/>
            <person name="Colman D.R."/>
            <person name="McGlynn S.E."/>
            <person name="Nealson K.H."/>
            <person name="Kurokawa K."/>
            <person name="Hongoh Y."/>
        </authorList>
    </citation>
    <scope>NUCLEOTIDE SEQUENCE [LARGE SCALE GENOMIC DNA]</scope>
    <source>
        <strain evidence="14 15">S43</strain>
    </source>
</reference>
<dbReference type="GO" id="GO:0002055">
    <property type="term" value="F:adenine binding"/>
    <property type="evidence" value="ECO:0007669"/>
    <property type="project" value="TreeGrafter"/>
</dbReference>
<dbReference type="NCBIfam" id="NF002633">
    <property type="entry name" value="PRK02304.1-2"/>
    <property type="match status" value="1"/>
</dbReference>
<dbReference type="GO" id="GO:0005737">
    <property type="term" value="C:cytoplasm"/>
    <property type="evidence" value="ECO:0007669"/>
    <property type="project" value="UniProtKB-SubCell"/>
</dbReference>
<proteinExistence type="inferred from homology"/>
<evidence type="ECO:0000259" key="13">
    <source>
        <dbReference type="Pfam" id="PF00156"/>
    </source>
</evidence>
<dbReference type="HAMAP" id="MF_00004">
    <property type="entry name" value="Aden_phosphoribosyltr"/>
    <property type="match status" value="1"/>
</dbReference>
<keyword evidence="9 12" id="KW-0328">Glycosyltransferase</keyword>
<comment type="similarity">
    <text evidence="5 12">Belongs to the purine/pyrimidine phosphoribosyltransferase family.</text>
</comment>
<evidence type="ECO:0000256" key="10">
    <source>
        <dbReference type="ARBA" id="ARBA00022679"/>
    </source>
</evidence>
<comment type="catalytic activity">
    <reaction evidence="1 12">
        <text>AMP + diphosphate = 5-phospho-alpha-D-ribose 1-diphosphate + adenine</text>
        <dbReference type="Rhea" id="RHEA:16609"/>
        <dbReference type="ChEBI" id="CHEBI:16708"/>
        <dbReference type="ChEBI" id="CHEBI:33019"/>
        <dbReference type="ChEBI" id="CHEBI:58017"/>
        <dbReference type="ChEBI" id="CHEBI:456215"/>
        <dbReference type="EC" id="2.4.2.7"/>
    </reaction>
</comment>
<keyword evidence="8 12" id="KW-0963">Cytoplasm</keyword>
<evidence type="ECO:0000313" key="15">
    <source>
        <dbReference type="Proteomes" id="UP000576480"/>
    </source>
</evidence>
<dbReference type="Pfam" id="PF00156">
    <property type="entry name" value="Pribosyltran"/>
    <property type="match status" value="1"/>
</dbReference>
<gene>
    <name evidence="12" type="primary">apt</name>
    <name evidence="14" type="ORF">HKBW3S43_00870</name>
</gene>
<comment type="pathway">
    <text evidence="4 12">Purine metabolism; AMP biosynthesis via salvage pathway; AMP from adenine: step 1/1.</text>
</comment>
<comment type="subunit">
    <text evidence="6 12">Homodimer.</text>
</comment>
<feature type="domain" description="Phosphoribosyltransferase" evidence="13">
    <location>
        <begin position="36"/>
        <end position="148"/>
    </location>
</feature>
<evidence type="ECO:0000256" key="6">
    <source>
        <dbReference type="ARBA" id="ARBA00011738"/>
    </source>
</evidence>
<evidence type="ECO:0000313" key="14">
    <source>
        <dbReference type="EMBL" id="GFP35078.1"/>
    </source>
</evidence>
<evidence type="ECO:0000256" key="11">
    <source>
        <dbReference type="ARBA" id="ARBA00022726"/>
    </source>
</evidence>
<evidence type="ECO:0000256" key="7">
    <source>
        <dbReference type="ARBA" id="ARBA00011893"/>
    </source>
</evidence>
<dbReference type="NCBIfam" id="TIGR01090">
    <property type="entry name" value="apt"/>
    <property type="match status" value="1"/>
</dbReference>
<dbReference type="GO" id="GO:0016208">
    <property type="term" value="F:AMP binding"/>
    <property type="evidence" value="ECO:0007669"/>
    <property type="project" value="TreeGrafter"/>
</dbReference>
<name>A0A6V8PRQ9_9ACTN</name>
<dbReference type="FunFam" id="3.40.50.2020:FF:000004">
    <property type="entry name" value="Adenine phosphoribosyltransferase"/>
    <property type="match status" value="1"/>
</dbReference>
<comment type="function">
    <text evidence="2 12">Catalyzes a salvage reaction resulting in the formation of AMP, that is energically less costly than de novo synthesis.</text>
</comment>
<protein>
    <recommendedName>
        <fullName evidence="7 12">Adenine phosphoribosyltransferase</fullName>
        <shortName evidence="12">APRT</shortName>
        <ecNumber evidence="7 12">2.4.2.7</ecNumber>
    </recommendedName>
</protein>